<dbReference type="OrthoDB" id="9827918at2"/>
<dbReference type="RefSeq" id="WP_147243300.1">
    <property type="nucleotide sequence ID" value="NZ_QFFJ01000001.1"/>
</dbReference>
<feature type="compositionally biased region" description="Basic and acidic residues" evidence="1">
    <location>
        <begin position="44"/>
        <end position="54"/>
    </location>
</feature>
<accession>A0A365XZS1</accession>
<name>A0A365XZS1_9BACT</name>
<comment type="caution">
    <text evidence="2">The sequence shown here is derived from an EMBL/GenBank/DDBJ whole genome shotgun (WGS) entry which is preliminary data.</text>
</comment>
<organism evidence="2 3">
    <name type="scientific">Chitinophaga flava</name>
    <dbReference type="NCBI Taxonomy" id="2259036"/>
    <lineage>
        <taxon>Bacteria</taxon>
        <taxon>Pseudomonadati</taxon>
        <taxon>Bacteroidota</taxon>
        <taxon>Chitinophagia</taxon>
        <taxon>Chitinophagales</taxon>
        <taxon>Chitinophagaceae</taxon>
        <taxon>Chitinophaga</taxon>
    </lineage>
</organism>
<dbReference type="EMBL" id="QFFJ01000001">
    <property type="protein sequence ID" value="RBL91164.1"/>
    <property type="molecule type" value="Genomic_DNA"/>
</dbReference>
<evidence type="ECO:0000256" key="1">
    <source>
        <dbReference type="SAM" id="MobiDB-lite"/>
    </source>
</evidence>
<reference evidence="2 3" key="1">
    <citation type="submission" date="2018-05" db="EMBL/GenBank/DDBJ databases">
        <title>Chitinophaga sp. K3CV102501T nov., isolated from isolated from a monsoon evergreen broad-leaved forest soil.</title>
        <authorList>
            <person name="Lv Y."/>
        </authorList>
    </citation>
    <scope>NUCLEOTIDE SEQUENCE [LARGE SCALE GENOMIC DNA]</scope>
    <source>
        <strain evidence="2 3">GDMCC 1.1325</strain>
    </source>
</reference>
<feature type="compositionally biased region" description="Polar residues" evidence="1">
    <location>
        <begin position="56"/>
        <end position="67"/>
    </location>
</feature>
<evidence type="ECO:0000313" key="2">
    <source>
        <dbReference type="EMBL" id="RBL91164.1"/>
    </source>
</evidence>
<gene>
    <name evidence="2" type="ORF">DF182_00640</name>
</gene>
<keyword evidence="3" id="KW-1185">Reference proteome</keyword>
<evidence type="ECO:0000313" key="3">
    <source>
        <dbReference type="Proteomes" id="UP000253410"/>
    </source>
</evidence>
<sequence>MTNGPKTPMDNRINRQPFPGATHTLLCNCQSCLTRQPGRSKYKTWRERRSERFAKPQTTGKCTTSATPPDHFLGPLLANAIHIGSSIANNVQHNTSPGALSAVPGKPTTSPLISIGARQRAALLRYWQEKLKRSRSPIVTQRYHDYIKTIEQQKRPSWHQSEKDLQLFFRQFAMPGQRTFLNNQPVKWTQQANGRFKPPAGSVIPDINPADTMIEVKNYNINNQANLIRTLQKQIARRRLHGPQDAAGNPLPQRIILDARGQHGTPQQLRQLAKTIAIKTNLPADAVQIVTWEI</sequence>
<feature type="region of interest" description="Disordered" evidence="1">
    <location>
        <begin position="43"/>
        <end position="68"/>
    </location>
</feature>
<dbReference type="AlphaFoldDB" id="A0A365XZS1"/>
<proteinExistence type="predicted"/>
<dbReference type="Proteomes" id="UP000253410">
    <property type="component" value="Unassembled WGS sequence"/>
</dbReference>
<protein>
    <submittedName>
        <fullName evidence="2">Uncharacterized protein</fullName>
    </submittedName>
</protein>